<organism evidence="2 3">
    <name type="scientific">Salarias fasciatus</name>
    <name type="common">Jewelled blenny</name>
    <name type="synonym">Blennius fasciatus</name>
    <dbReference type="NCBI Taxonomy" id="181472"/>
    <lineage>
        <taxon>Eukaryota</taxon>
        <taxon>Metazoa</taxon>
        <taxon>Chordata</taxon>
        <taxon>Craniata</taxon>
        <taxon>Vertebrata</taxon>
        <taxon>Euteleostomi</taxon>
        <taxon>Actinopterygii</taxon>
        <taxon>Neopterygii</taxon>
        <taxon>Teleostei</taxon>
        <taxon>Neoteleostei</taxon>
        <taxon>Acanthomorphata</taxon>
        <taxon>Ovalentaria</taxon>
        <taxon>Blenniimorphae</taxon>
        <taxon>Blenniiformes</taxon>
        <taxon>Blennioidei</taxon>
        <taxon>Blenniidae</taxon>
        <taxon>Salariinae</taxon>
        <taxon>Salarias</taxon>
    </lineage>
</organism>
<dbReference type="OMA" id="CFDDTHS"/>
<evidence type="ECO:0000313" key="3">
    <source>
        <dbReference type="Proteomes" id="UP000472267"/>
    </source>
</evidence>
<name>A0A672HEU3_SALFA</name>
<evidence type="ECO:0000256" key="1">
    <source>
        <dbReference type="SAM" id="MobiDB-lite"/>
    </source>
</evidence>
<dbReference type="InParanoid" id="A0A672HEU3"/>
<protein>
    <submittedName>
        <fullName evidence="2">Uncharacterized protein</fullName>
    </submittedName>
</protein>
<keyword evidence="3" id="KW-1185">Reference proteome</keyword>
<reference evidence="2" key="1">
    <citation type="submission" date="2019-06" db="EMBL/GenBank/DDBJ databases">
        <authorList>
            <consortium name="Wellcome Sanger Institute Data Sharing"/>
        </authorList>
    </citation>
    <scope>NUCLEOTIDE SEQUENCE [LARGE SCALE GENOMIC DNA]</scope>
</reference>
<reference evidence="2" key="2">
    <citation type="submission" date="2025-08" db="UniProtKB">
        <authorList>
            <consortium name="Ensembl"/>
        </authorList>
    </citation>
    <scope>IDENTIFICATION</scope>
</reference>
<evidence type="ECO:0000313" key="2">
    <source>
        <dbReference type="Ensembl" id="ENSSFAP00005027470.1"/>
    </source>
</evidence>
<feature type="compositionally biased region" description="Polar residues" evidence="1">
    <location>
        <begin position="185"/>
        <end position="194"/>
    </location>
</feature>
<feature type="region of interest" description="Disordered" evidence="1">
    <location>
        <begin position="168"/>
        <end position="194"/>
    </location>
</feature>
<sequence length="194" mass="21451">MLLPLTTSLLIETLHKNNNDDKSLINTLSHTERRIFREALNTNRFSRHHGDNGSISRLQSFGVVLNLFARTAVNLLLELVELAGDVSSVTVQHRGITLADLPGVVQNDLSSEIFCCHRWVILTVTSHVSTTDFLDGHVFNVEADVITGQSLGQRLVVHLHRLHLSGQVGRSEGDNHTRLDDAGLNTANRYGSDT</sequence>
<reference evidence="2" key="3">
    <citation type="submission" date="2025-09" db="UniProtKB">
        <authorList>
            <consortium name="Ensembl"/>
        </authorList>
    </citation>
    <scope>IDENTIFICATION</scope>
</reference>
<dbReference type="AlphaFoldDB" id="A0A672HEU3"/>
<feature type="compositionally biased region" description="Basic and acidic residues" evidence="1">
    <location>
        <begin position="171"/>
        <end position="181"/>
    </location>
</feature>
<proteinExistence type="predicted"/>
<dbReference type="Ensembl" id="ENSSFAT00005028517.1">
    <property type="protein sequence ID" value="ENSSFAP00005027470.1"/>
    <property type="gene ID" value="ENSSFAG00005014027.1"/>
</dbReference>
<dbReference type="Proteomes" id="UP000472267">
    <property type="component" value="Chromosome 22"/>
</dbReference>
<accession>A0A672HEU3</accession>